<keyword evidence="1" id="KW-0472">Membrane</keyword>
<dbReference type="Proteomes" id="UP001250932">
    <property type="component" value="Unassembled WGS sequence"/>
</dbReference>
<reference evidence="2 3" key="1">
    <citation type="journal article" date="2023" name="ISME J.">
        <title>Cultivation and genomic characterization of novel and ubiquitous marine nitrite-oxidizing bacteria from the Nitrospirales.</title>
        <authorList>
            <person name="Mueller A.J."/>
            <person name="Daebeler A."/>
            <person name="Herbold C.W."/>
            <person name="Kirkegaard R.H."/>
            <person name="Daims H."/>
        </authorList>
    </citation>
    <scope>NUCLEOTIDE SEQUENCE [LARGE SCALE GENOMIC DNA]</scope>
    <source>
        <strain evidence="2 3">EB</strain>
    </source>
</reference>
<keyword evidence="1" id="KW-1133">Transmembrane helix</keyword>
<evidence type="ECO:0000313" key="2">
    <source>
        <dbReference type="EMBL" id="MDT7042387.1"/>
    </source>
</evidence>
<keyword evidence="3" id="KW-1185">Reference proteome</keyword>
<evidence type="ECO:0000256" key="1">
    <source>
        <dbReference type="SAM" id="Phobius"/>
    </source>
</evidence>
<name>A0ABU3K7J3_9BACT</name>
<comment type="caution">
    <text evidence="2">The sequence shown here is derived from an EMBL/GenBank/DDBJ whole genome shotgun (WGS) entry which is preliminary data.</text>
</comment>
<dbReference type="SUPFAM" id="SSF48695">
    <property type="entry name" value="Multiheme cytochromes"/>
    <property type="match status" value="1"/>
</dbReference>
<dbReference type="RefSeq" id="WP_313832784.1">
    <property type="nucleotide sequence ID" value="NZ_JAQOUE010000001.1"/>
</dbReference>
<gene>
    <name evidence="2" type="ORF">PPG34_08485</name>
</gene>
<organism evidence="2 3">
    <name type="scientific">Candidatus Nitronereus thalassa</name>
    <dbReference type="NCBI Taxonomy" id="3020898"/>
    <lineage>
        <taxon>Bacteria</taxon>
        <taxon>Pseudomonadati</taxon>
        <taxon>Nitrospirota</taxon>
        <taxon>Nitrospiria</taxon>
        <taxon>Nitrospirales</taxon>
        <taxon>Nitrospiraceae</taxon>
        <taxon>Candidatus Nitronereus</taxon>
    </lineage>
</organism>
<protein>
    <submittedName>
        <fullName evidence="2">Cytochrome c3 family protein</fullName>
    </submittedName>
</protein>
<sequence length="191" mass="21341">MPCIHPWISRLIYTITFLLIGYIGWASLDDPATFWAPGHLSRHHTDIAQCTQCHEPFVGPTPQKCLACHSLQQFMASSRVEVSHFHEGVIKQNQSCVICHSDHQGLVAPITVGLMENPHGEFIFRVTGARSCSDCHAVEIRDNVTNFTLLENSLVQDLIREGESAHRAGRFAHCLRCHIGGQADTEEEDDD</sequence>
<accession>A0ABU3K7J3</accession>
<feature type="transmembrane region" description="Helical" evidence="1">
    <location>
        <begin position="7"/>
        <end position="25"/>
    </location>
</feature>
<dbReference type="EMBL" id="JAQOUE010000001">
    <property type="protein sequence ID" value="MDT7042387.1"/>
    <property type="molecule type" value="Genomic_DNA"/>
</dbReference>
<dbReference type="CDD" id="cd08168">
    <property type="entry name" value="Cytochrom_C3"/>
    <property type="match status" value="1"/>
</dbReference>
<dbReference type="InterPro" id="IPR036280">
    <property type="entry name" value="Multihaem_cyt_sf"/>
</dbReference>
<evidence type="ECO:0000313" key="3">
    <source>
        <dbReference type="Proteomes" id="UP001250932"/>
    </source>
</evidence>
<dbReference type="Gene3D" id="3.90.10.10">
    <property type="entry name" value="Cytochrome C3"/>
    <property type="match status" value="1"/>
</dbReference>
<keyword evidence="1" id="KW-0812">Transmembrane</keyword>
<proteinExistence type="predicted"/>